<evidence type="ECO:0000313" key="3">
    <source>
        <dbReference type="EMBL" id="TEB23315.1"/>
    </source>
</evidence>
<dbReference type="Proteomes" id="UP000298030">
    <property type="component" value="Unassembled WGS sequence"/>
</dbReference>
<feature type="signal peptide" evidence="2">
    <location>
        <begin position="1"/>
        <end position="21"/>
    </location>
</feature>
<evidence type="ECO:0000256" key="2">
    <source>
        <dbReference type="SAM" id="SignalP"/>
    </source>
</evidence>
<reference evidence="3 4" key="1">
    <citation type="journal article" date="2019" name="Nat. Ecol. Evol.">
        <title>Megaphylogeny resolves global patterns of mushroom evolution.</title>
        <authorList>
            <person name="Varga T."/>
            <person name="Krizsan K."/>
            <person name="Foldi C."/>
            <person name="Dima B."/>
            <person name="Sanchez-Garcia M."/>
            <person name="Sanchez-Ramirez S."/>
            <person name="Szollosi G.J."/>
            <person name="Szarkandi J.G."/>
            <person name="Papp V."/>
            <person name="Albert L."/>
            <person name="Andreopoulos W."/>
            <person name="Angelini C."/>
            <person name="Antonin V."/>
            <person name="Barry K.W."/>
            <person name="Bougher N.L."/>
            <person name="Buchanan P."/>
            <person name="Buyck B."/>
            <person name="Bense V."/>
            <person name="Catcheside P."/>
            <person name="Chovatia M."/>
            <person name="Cooper J."/>
            <person name="Damon W."/>
            <person name="Desjardin D."/>
            <person name="Finy P."/>
            <person name="Geml J."/>
            <person name="Haridas S."/>
            <person name="Hughes K."/>
            <person name="Justo A."/>
            <person name="Karasinski D."/>
            <person name="Kautmanova I."/>
            <person name="Kiss B."/>
            <person name="Kocsube S."/>
            <person name="Kotiranta H."/>
            <person name="LaButti K.M."/>
            <person name="Lechner B.E."/>
            <person name="Liimatainen K."/>
            <person name="Lipzen A."/>
            <person name="Lukacs Z."/>
            <person name="Mihaltcheva S."/>
            <person name="Morgado L.N."/>
            <person name="Niskanen T."/>
            <person name="Noordeloos M.E."/>
            <person name="Ohm R.A."/>
            <person name="Ortiz-Santana B."/>
            <person name="Ovrebo C."/>
            <person name="Racz N."/>
            <person name="Riley R."/>
            <person name="Savchenko A."/>
            <person name="Shiryaev A."/>
            <person name="Soop K."/>
            <person name="Spirin V."/>
            <person name="Szebenyi C."/>
            <person name="Tomsovsky M."/>
            <person name="Tulloss R.E."/>
            <person name="Uehling J."/>
            <person name="Grigoriev I.V."/>
            <person name="Vagvolgyi C."/>
            <person name="Papp T."/>
            <person name="Martin F.M."/>
            <person name="Miettinen O."/>
            <person name="Hibbett D.S."/>
            <person name="Nagy L.G."/>
        </authorList>
    </citation>
    <scope>NUCLEOTIDE SEQUENCE [LARGE SCALE GENOMIC DNA]</scope>
    <source>
        <strain evidence="3 4">FP101781</strain>
    </source>
</reference>
<proteinExistence type="predicted"/>
<evidence type="ECO:0000313" key="4">
    <source>
        <dbReference type="Proteomes" id="UP000298030"/>
    </source>
</evidence>
<feature type="chain" id="PRO_5021422474" evidence="2">
    <location>
        <begin position="22"/>
        <end position="177"/>
    </location>
</feature>
<dbReference type="AlphaFoldDB" id="A0A4Y7SN97"/>
<feature type="region of interest" description="Disordered" evidence="1">
    <location>
        <begin position="109"/>
        <end position="135"/>
    </location>
</feature>
<keyword evidence="2" id="KW-0732">Signal</keyword>
<organism evidence="3 4">
    <name type="scientific">Coprinellus micaceus</name>
    <name type="common">Glistening ink-cap mushroom</name>
    <name type="synonym">Coprinus micaceus</name>
    <dbReference type="NCBI Taxonomy" id="71717"/>
    <lineage>
        <taxon>Eukaryota</taxon>
        <taxon>Fungi</taxon>
        <taxon>Dikarya</taxon>
        <taxon>Basidiomycota</taxon>
        <taxon>Agaricomycotina</taxon>
        <taxon>Agaricomycetes</taxon>
        <taxon>Agaricomycetidae</taxon>
        <taxon>Agaricales</taxon>
        <taxon>Agaricineae</taxon>
        <taxon>Psathyrellaceae</taxon>
        <taxon>Coprinellus</taxon>
    </lineage>
</organism>
<sequence>MKFSFVAVYFTLLVTLGLVGARPVLNLEQRDECGLACQDSQLLSRGSDATDTLSTRAPASLEPTGPTDLAARFVGAAVKVAKIGAKIGKKIFGGLKKLFRKRKGKKRKAAAKGAANQGNQQHQQRQNNKHKKRDLDLEWEEFVEREGAADIYERSYDFEGDDVYVRGYDEILVDDLE</sequence>
<feature type="compositionally biased region" description="Low complexity" evidence="1">
    <location>
        <begin position="111"/>
        <end position="126"/>
    </location>
</feature>
<keyword evidence="4" id="KW-1185">Reference proteome</keyword>
<name>A0A4Y7SN97_COPMI</name>
<dbReference type="OrthoDB" id="10644359at2759"/>
<dbReference type="EMBL" id="QPFP01000079">
    <property type="protein sequence ID" value="TEB23315.1"/>
    <property type="molecule type" value="Genomic_DNA"/>
</dbReference>
<comment type="caution">
    <text evidence="3">The sequence shown here is derived from an EMBL/GenBank/DDBJ whole genome shotgun (WGS) entry which is preliminary data.</text>
</comment>
<gene>
    <name evidence="3" type="ORF">FA13DRAFT_1715407</name>
</gene>
<protein>
    <submittedName>
        <fullName evidence="3">Uncharacterized protein</fullName>
    </submittedName>
</protein>
<evidence type="ECO:0000256" key="1">
    <source>
        <dbReference type="SAM" id="MobiDB-lite"/>
    </source>
</evidence>
<accession>A0A4Y7SN97</accession>